<name>A0ABU6MB74_9ACTN</name>
<feature type="transmembrane region" description="Helical" evidence="1">
    <location>
        <begin position="342"/>
        <end position="365"/>
    </location>
</feature>
<evidence type="ECO:0008006" key="4">
    <source>
        <dbReference type="Google" id="ProtNLM"/>
    </source>
</evidence>
<evidence type="ECO:0000313" key="3">
    <source>
        <dbReference type="Proteomes" id="UP001353952"/>
    </source>
</evidence>
<protein>
    <recommendedName>
        <fullName evidence="4">Integral membrane protein</fullName>
    </recommendedName>
</protein>
<organism evidence="2 3">
    <name type="scientific">Streptomyces violaceochromogenes</name>
    <dbReference type="NCBI Taxonomy" id="67377"/>
    <lineage>
        <taxon>Bacteria</taxon>
        <taxon>Bacillati</taxon>
        <taxon>Actinomycetota</taxon>
        <taxon>Actinomycetes</taxon>
        <taxon>Kitasatosporales</taxon>
        <taxon>Streptomycetaceae</taxon>
        <taxon>Streptomyces</taxon>
    </lineage>
</organism>
<keyword evidence="1" id="KW-0472">Membrane</keyword>
<comment type="caution">
    <text evidence="2">The sequence shown here is derived from an EMBL/GenBank/DDBJ whole genome shotgun (WGS) entry which is preliminary data.</text>
</comment>
<keyword evidence="3" id="KW-1185">Reference proteome</keyword>
<feature type="transmembrane region" description="Helical" evidence="1">
    <location>
        <begin position="270"/>
        <end position="289"/>
    </location>
</feature>
<feature type="transmembrane region" description="Helical" evidence="1">
    <location>
        <begin position="217"/>
        <end position="250"/>
    </location>
</feature>
<dbReference type="EMBL" id="JAYXNZ010000002">
    <property type="protein sequence ID" value="MEC7057656.1"/>
    <property type="molecule type" value="Genomic_DNA"/>
</dbReference>
<feature type="transmembrane region" description="Helical" evidence="1">
    <location>
        <begin position="385"/>
        <end position="405"/>
    </location>
</feature>
<gene>
    <name evidence="2" type="ORF">RFN57_36020</name>
</gene>
<evidence type="ECO:0000313" key="2">
    <source>
        <dbReference type="EMBL" id="MEC7057656.1"/>
    </source>
</evidence>
<feature type="transmembrane region" description="Helical" evidence="1">
    <location>
        <begin position="411"/>
        <end position="427"/>
    </location>
</feature>
<feature type="transmembrane region" description="Helical" evidence="1">
    <location>
        <begin position="301"/>
        <end position="322"/>
    </location>
</feature>
<keyword evidence="1" id="KW-0812">Transmembrane</keyword>
<feature type="transmembrane region" description="Helical" evidence="1">
    <location>
        <begin position="59"/>
        <end position="82"/>
    </location>
</feature>
<sequence length="452" mass="48113">MIRTPPSAQPSRDLRRDLYAAAAAVLLVTVSVAAGRHIEDTRRTLFVDWPPLLASWAPHLGPGTPAAVLVAVATVAQGPALAARLPWRALLPAAWGTAMAWIFSLALIDGWDRGIARRLTTRHEYLQVIDRFHDIPAALRGFTGHILLDSPDNWPAHVAGHPPAAPLTFVLLDRIGLGGGGWAGVWCITVGATACVAVLVTIRALADETLARRSAPFLVLAPAAVWMGTSADAYFAAVAAWAVALLALAVTRGSLGWAGASGLLFGLTCYLSYGLTLVALIAAAVLVLGRHGIRERPALPVPWLAGLAVVPVAFTIAGFDWWEAYRLLVTRYGQGAGGIRPYGYWVWANLACTVLVTGLATAAGLRRTADALVRRRTGPRAGVRLAFLVSAALLALLVADLSGMSKAETERIWLPFALWLLPACAFLTRPRAWLTAQALLALLLNHLLITGW</sequence>
<feature type="transmembrane region" description="Helical" evidence="1">
    <location>
        <begin position="89"/>
        <end position="108"/>
    </location>
</feature>
<evidence type="ECO:0000256" key="1">
    <source>
        <dbReference type="SAM" id="Phobius"/>
    </source>
</evidence>
<feature type="transmembrane region" description="Helical" evidence="1">
    <location>
        <begin position="183"/>
        <end position="205"/>
    </location>
</feature>
<accession>A0ABU6MB74</accession>
<dbReference type="RefSeq" id="WP_229856068.1">
    <property type="nucleotide sequence ID" value="NZ_BMUO01000001.1"/>
</dbReference>
<keyword evidence="1" id="KW-1133">Transmembrane helix</keyword>
<proteinExistence type="predicted"/>
<reference evidence="2 3" key="1">
    <citation type="submission" date="2024-01" db="EMBL/GenBank/DDBJ databases">
        <title>Genome analysis.</title>
        <authorList>
            <person name="Zhang K."/>
        </authorList>
    </citation>
    <scope>NUCLEOTIDE SEQUENCE [LARGE SCALE GENOMIC DNA]</scope>
    <source>
        <strain evidence="2 3">CGMCC 4.1753</strain>
    </source>
</reference>
<dbReference type="Proteomes" id="UP001353952">
    <property type="component" value="Unassembled WGS sequence"/>
</dbReference>